<dbReference type="Pfam" id="PF01458">
    <property type="entry name" value="SUFBD_core"/>
    <property type="match status" value="1"/>
</dbReference>
<proteinExistence type="predicted"/>
<dbReference type="PANTHER" id="PTHR43575">
    <property type="entry name" value="PROTEIN ABCI7, CHLOROPLASTIC"/>
    <property type="match status" value="1"/>
</dbReference>
<dbReference type="SUPFAM" id="SSF101960">
    <property type="entry name" value="Stabilizer of iron transporter SufD"/>
    <property type="match status" value="1"/>
</dbReference>
<dbReference type="InterPro" id="IPR000825">
    <property type="entry name" value="SUF_FeS_clus_asmbl_SufBD_core"/>
</dbReference>
<sequence length="290" mass="32035">MSIIQLTNVNNQSLPSGVTFSDNTLKLLKKTIFKDTLTIKLNHRELTNLNIVVEPSVEAKLILELNDTDSSDVTYDIDMKLMENSQVKFLLISEVQSNNAKLNFKSSSLADSNMEFIGGFVNNVMDAKLFLDLDGKGANLRVRTITVSSTNHSQKLDIHMTHYAPFSSAEMTNVGIAGQNGIIKINGVGQIEQGMNGSSAFQTLKGIITNDKAQIDVNPILIIDEHDVTAGHAATVGKMEDEVIFYLRSRGITLEDAQRLIINGYLQPIIDEIDDELIKENVAKIVNERI</sequence>
<reference evidence="2 3" key="1">
    <citation type="submission" date="2019-07" db="EMBL/GenBank/DDBJ databases">
        <title>Genome sequence of Acholeplasma laidlawii strain with increased resistance to erythromycin.</title>
        <authorList>
            <person name="Medvedeva E.S."/>
            <person name="Baranova N.B."/>
            <person name="Siniagina M.N."/>
            <person name="Mouzykantov A."/>
            <person name="Chernova O.A."/>
            <person name="Chernov V.M."/>
        </authorList>
    </citation>
    <scope>NUCLEOTIDE SEQUENCE [LARGE SCALE GENOMIC DNA]</scope>
    <source>
        <strain evidence="2 3">PG8REry</strain>
    </source>
</reference>
<dbReference type="InterPro" id="IPR055346">
    <property type="entry name" value="Fe-S_cluster_assembly_SufBD"/>
</dbReference>
<comment type="caution">
    <text evidence="2">The sequence shown here is derived from an EMBL/GenBank/DDBJ whole genome shotgun (WGS) entry which is preliminary data.</text>
</comment>
<dbReference type="Proteomes" id="UP000315938">
    <property type="component" value="Unassembled WGS sequence"/>
</dbReference>
<dbReference type="GO" id="GO:0016226">
    <property type="term" value="P:iron-sulfur cluster assembly"/>
    <property type="evidence" value="ECO:0007669"/>
    <property type="project" value="InterPro"/>
</dbReference>
<organism evidence="2 3">
    <name type="scientific">Acholeplasma laidlawii</name>
    <dbReference type="NCBI Taxonomy" id="2148"/>
    <lineage>
        <taxon>Bacteria</taxon>
        <taxon>Bacillati</taxon>
        <taxon>Mycoplasmatota</taxon>
        <taxon>Mollicutes</taxon>
        <taxon>Acholeplasmatales</taxon>
        <taxon>Acholeplasmataceae</taxon>
        <taxon>Acholeplasma</taxon>
    </lineage>
</organism>
<dbReference type="RefSeq" id="WP_012243146.1">
    <property type="nucleotide sequence ID" value="NZ_JACAOE010000002.1"/>
</dbReference>
<evidence type="ECO:0000313" key="3">
    <source>
        <dbReference type="Proteomes" id="UP000315938"/>
    </source>
</evidence>
<dbReference type="AlphaFoldDB" id="A0A553IG64"/>
<accession>A0A553IG64</accession>
<name>A0A553IG64_ACHLA</name>
<dbReference type="InterPro" id="IPR037284">
    <property type="entry name" value="SUF_FeS_clus_asmbl_SufBD_sf"/>
</dbReference>
<evidence type="ECO:0000313" key="2">
    <source>
        <dbReference type="EMBL" id="TRX99189.1"/>
    </source>
</evidence>
<dbReference type="PANTHER" id="PTHR43575:SF1">
    <property type="entry name" value="PROTEIN ABCI7, CHLOROPLASTIC"/>
    <property type="match status" value="1"/>
</dbReference>
<dbReference type="EMBL" id="VKID01000002">
    <property type="protein sequence ID" value="TRX99189.1"/>
    <property type="molecule type" value="Genomic_DNA"/>
</dbReference>
<feature type="domain" description="SUF system FeS cluster assembly SufBD core" evidence="1">
    <location>
        <begin position="48"/>
        <end position="264"/>
    </location>
</feature>
<gene>
    <name evidence="2" type="ORF">FNV44_05645</name>
</gene>
<protein>
    <recommendedName>
        <fullName evidence="1">SUF system FeS cluster assembly SufBD core domain-containing protein</fullName>
    </recommendedName>
</protein>
<dbReference type="GeneID" id="41339355"/>
<evidence type="ECO:0000259" key="1">
    <source>
        <dbReference type="Pfam" id="PF01458"/>
    </source>
</evidence>